<comment type="caution">
    <text evidence="8">Lacks conserved residue(s) required for the propagation of feature annotation.</text>
</comment>
<dbReference type="Gene3D" id="1.10.238.10">
    <property type="entry name" value="EF-hand"/>
    <property type="match status" value="2"/>
</dbReference>
<dbReference type="InterPro" id="IPR018247">
    <property type="entry name" value="EF_Hand_1_Ca_BS"/>
</dbReference>
<feature type="region of interest" description="Disordered" evidence="9">
    <location>
        <begin position="143"/>
        <end position="169"/>
    </location>
</feature>
<evidence type="ECO:0000256" key="5">
    <source>
        <dbReference type="ARBA" id="ARBA00022837"/>
    </source>
</evidence>
<dbReference type="GO" id="GO:0008201">
    <property type="term" value="F:heparin binding"/>
    <property type="evidence" value="ECO:0007669"/>
    <property type="project" value="TreeGrafter"/>
</dbReference>
<evidence type="ECO:0000259" key="12">
    <source>
        <dbReference type="PROSITE" id="PS51465"/>
    </source>
</evidence>
<evidence type="ECO:0000259" key="11">
    <source>
        <dbReference type="PROSITE" id="PS51162"/>
    </source>
</evidence>
<keyword evidence="7" id="KW-0325">Glycoprotein</keyword>
<evidence type="ECO:0000313" key="13">
    <source>
        <dbReference type="EnsemblMetazoa" id="MDOA009721-PF"/>
    </source>
</evidence>
<feature type="signal peptide" evidence="10">
    <location>
        <begin position="1"/>
        <end position="18"/>
    </location>
</feature>
<feature type="compositionally biased region" description="Acidic residues" evidence="9">
    <location>
        <begin position="378"/>
        <end position="393"/>
    </location>
</feature>
<dbReference type="GO" id="GO:0005604">
    <property type="term" value="C:basement membrane"/>
    <property type="evidence" value="ECO:0007669"/>
    <property type="project" value="TreeGrafter"/>
</dbReference>
<evidence type="ECO:0000256" key="6">
    <source>
        <dbReference type="ARBA" id="ARBA00023157"/>
    </source>
</evidence>
<keyword evidence="3 10" id="KW-0732">Signal</keyword>
<feature type="compositionally biased region" description="Basic residues" evidence="9">
    <location>
        <begin position="351"/>
        <end position="364"/>
    </location>
</feature>
<keyword evidence="6 8" id="KW-1015">Disulfide bond</keyword>
<name>A0A1I8MYG8_MUSDO</name>
<dbReference type="SMART" id="SM00280">
    <property type="entry name" value="KAZAL"/>
    <property type="match status" value="1"/>
</dbReference>
<dbReference type="SUPFAM" id="SSF47473">
    <property type="entry name" value="EF-hand"/>
    <property type="match status" value="2"/>
</dbReference>
<evidence type="ECO:0000256" key="10">
    <source>
        <dbReference type="SAM" id="SignalP"/>
    </source>
</evidence>
<feature type="domain" description="Kazal-like" evidence="12">
    <location>
        <begin position="25"/>
        <end position="80"/>
    </location>
</feature>
<accession>A0A1I8MYG8</accession>
<evidence type="ECO:0000256" key="2">
    <source>
        <dbReference type="ARBA" id="ARBA00022525"/>
    </source>
</evidence>
<evidence type="ECO:0000313" key="15">
    <source>
        <dbReference type="RefSeq" id="XP_011292633.1"/>
    </source>
</evidence>
<dbReference type="PROSITE" id="PS51465">
    <property type="entry name" value="KAZAL_2"/>
    <property type="match status" value="1"/>
</dbReference>
<dbReference type="VEuPathDB" id="VectorBase:MDOMA2_006789"/>
<dbReference type="Pfam" id="PF10591">
    <property type="entry name" value="SPARC_Ca_bdg"/>
    <property type="match status" value="2"/>
</dbReference>
<evidence type="ECO:0000313" key="14">
    <source>
        <dbReference type="Proteomes" id="UP001652621"/>
    </source>
</evidence>
<reference evidence="13" key="1">
    <citation type="submission" date="2020-05" db="UniProtKB">
        <authorList>
            <consortium name="EnsemblMetazoa"/>
        </authorList>
    </citation>
    <scope>IDENTIFICATION</scope>
    <source>
        <strain evidence="13">Aabys</strain>
    </source>
</reference>
<dbReference type="InterPro" id="IPR002350">
    <property type="entry name" value="Kazal_dom"/>
</dbReference>
<evidence type="ECO:0000256" key="7">
    <source>
        <dbReference type="ARBA" id="ARBA00023180"/>
    </source>
</evidence>
<dbReference type="CDD" id="cd00191">
    <property type="entry name" value="TY"/>
    <property type="match status" value="2"/>
</dbReference>
<feature type="compositionally biased region" description="Low complexity" evidence="9">
    <location>
        <begin position="317"/>
        <end position="350"/>
    </location>
</feature>
<proteinExistence type="predicted"/>
<dbReference type="PROSITE" id="PS00018">
    <property type="entry name" value="EF_HAND_1"/>
    <property type="match status" value="2"/>
</dbReference>
<dbReference type="SUPFAM" id="SSF100895">
    <property type="entry name" value="Kazal-type serine protease inhibitors"/>
    <property type="match status" value="1"/>
</dbReference>
<feature type="chain" id="PRO_5014271599" evidence="10">
    <location>
        <begin position="19"/>
        <end position="671"/>
    </location>
</feature>
<dbReference type="OrthoDB" id="5986054at2759"/>
<feature type="domain" description="Thyroglobulin type-1" evidence="11">
    <location>
        <begin position="438"/>
        <end position="505"/>
    </location>
</feature>
<dbReference type="InterPro" id="IPR011992">
    <property type="entry name" value="EF-hand-dom_pair"/>
</dbReference>
<dbReference type="CDD" id="cd16234">
    <property type="entry name" value="EFh_SPARC_SMOC"/>
    <property type="match status" value="2"/>
</dbReference>
<dbReference type="PROSITE" id="PS00484">
    <property type="entry name" value="THYROGLOBULIN_1_1"/>
    <property type="match status" value="1"/>
</dbReference>
<dbReference type="EnsemblMetazoa" id="MDOA009721-RC">
    <property type="protein sequence ID" value="MDOA009721-PC"/>
    <property type="gene ID" value="MDOA009721"/>
</dbReference>
<comment type="subcellular location">
    <subcellularLocation>
        <location evidence="1">Secreted</location>
    </subcellularLocation>
</comment>
<feature type="compositionally biased region" description="Low complexity" evidence="9">
    <location>
        <begin position="642"/>
        <end position="663"/>
    </location>
</feature>
<evidence type="ECO:0000313" key="16">
    <source>
        <dbReference type="RefSeq" id="XP_011292649.1"/>
    </source>
</evidence>
<evidence type="ECO:0000256" key="3">
    <source>
        <dbReference type="ARBA" id="ARBA00022729"/>
    </source>
</evidence>
<evidence type="ECO:0000256" key="4">
    <source>
        <dbReference type="ARBA" id="ARBA00022737"/>
    </source>
</evidence>
<dbReference type="InterPro" id="IPR000716">
    <property type="entry name" value="Thyroglobulin_1"/>
</dbReference>
<reference evidence="15 16" key="2">
    <citation type="submission" date="2025-04" db="UniProtKB">
        <authorList>
            <consortium name="RefSeq"/>
        </authorList>
    </citation>
    <scope>IDENTIFICATION</scope>
    <source>
        <strain evidence="15 16">Aabys</strain>
    </source>
</reference>
<dbReference type="AlphaFoldDB" id="A0A1I8MYG8"/>
<dbReference type="Pfam" id="PF00086">
    <property type="entry name" value="Thyroglobulin_1"/>
    <property type="match status" value="2"/>
</dbReference>
<dbReference type="GO" id="GO:0005509">
    <property type="term" value="F:calcium ion binding"/>
    <property type="evidence" value="ECO:0007669"/>
    <property type="project" value="InterPro"/>
</dbReference>
<dbReference type="PANTHER" id="PTHR12352">
    <property type="entry name" value="SECRETED MODULAR CALCIUM-BINDING PROTEIN"/>
    <property type="match status" value="1"/>
</dbReference>
<dbReference type="EnsemblMetazoa" id="MDOA009721-RF">
    <property type="protein sequence ID" value="MDOA009721-PF"/>
    <property type="gene ID" value="MDOA009721"/>
</dbReference>
<protein>
    <submittedName>
        <fullName evidence="15 16">SPARC-related modular calcium-binding protein 2 isoform X1</fullName>
    </submittedName>
</protein>
<dbReference type="InterPro" id="IPR036058">
    <property type="entry name" value="Kazal_dom_sf"/>
</dbReference>
<dbReference type="GO" id="GO:0005615">
    <property type="term" value="C:extracellular space"/>
    <property type="evidence" value="ECO:0007669"/>
    <property type="project" value="TreeGrafter"/>
</dbReference>
<feature type="region of interest" description="Disordered" evidence="9">
    <location>
        <begin position="317"/>
        <end position="421"/>
    </location>
</feature>
<dbReference type="KEGG" id="mde:101901120"/>
<gene>
    <name evidence="13" type="primary">101901120</name>
    <name evidence="15 16" type="synonym">LOC101901120</name>
</gene>
<feature type="compositionally biased region" description="Acidic residues" evidence="9">
    <location>
        <begin position="401"/>
        <end position="413"/>
    </location>
</feature>
<dbReference type="RefSeq" id="XP_011292633.1">
    <property type="nucleotide sequence ID" value="XM_011294331.2"/>
</dbReference>
<evidence type="ECO:0000256" key="9">
    <source>
        <dbReference type="SAM" id="MobiDB-lite"/>
    </source>
</evidence>
<dbReference type="InterPro" id="IPR051950">
    <property type="entry name" value="Dev_reg/Prot_inhib"/>
</dbReference>
<dbReference type="VEuPathDB" id="VectorBase:MDOA009721"/>
<keyword evidence="4" id="KW-0677">Repeat</keyword>
<feature type="disulfide bond" evidence="8">
    <location>
        <begin position="475"/>
        <end position="482"/>
    </location>
</feature>
<feature type="disulfide bond" evidence="8">
    <location>
        <begin position="122"/>
        <end position="142"/>
    </location>
</feature>
<keyword evidence="14" id="KW-1185">Reference proteome</keyword>
<dbReference type="InterPro" id="IPR019577">
    <property type="entry name" value="SPARC/Testican_Ca-bd-dom"/>
</dbReference>
<dbReference type="Gene3D" id="4.10.800.10">
    <property type="entry name" value="Thyroglobulin type-1"/>
    <property type="match status" value="2"/>
</dbReference>
<dbReference type="EnsemblMetazoa" id="MDOA009721-RE">
    <property type="protein sequence ID" value="MDOA009721-PE"/>
    <property type="gene ID" value="MDOA009721"/>
</dbReference>
<evidence type="ECO:0000256" key="8">
    <source>
        <dbReference type="PROSITE-ProRule" id="PRU00500"/>
    </source>
</evidence>
<evidence type="ECO:0000256" key="1">
    <source>
        <dbReference type="ARBA" id="ARBA00004613"/>
    </source>
</evidence>
<feature type="domain" description="Thyroglobulin type-1" evidence="11">
    <location>
        <begin position="78"/>
        <end position="142"/>
    </location>
</feature>
<dbReference type="CDD" id="cd00104">
    <property type="entry name" value="KAZAL_FS"/>
    <property type="match status" value="1"/>
</dbReference>
<dbReference type="STRING" id="7370.A0A1I8MYG8"/>
<dbReference type="GO" id="GO:0030198">
    <property type="term" value="P:extracellular matrix organization"/>
    <property type="evidence" value="ECO:0007669"/>
    <property type="project" value="TreeGrafter"/>
</dbReference>
<organism evidence="13">
    <name type="scientific">Musca domestica</name>
    <name type="common">House fly</name>
    <dbReference type="NCBI Taxonomy" id="7370"/>
    <lineage>
        <taxon>Eukaryota</taxon>
        <taxon>Metazoa</taxon>
        <taxon>Ecdysozoa</taxon>
        <taxon>Arthropoda</taxon>
        <taxon>Hexapoda</taxon>
        <taxon>Insecta</taxon>
        <taxon>Pterygota</taxon>
        <taxon>Neoptera</taxon>
        <taxon>Endopterygota</taxon>
        <taxon>Diptera</taxon>
        <taxon>Brachycera</taxon>
        <taxon>Muscomorpha</taxon>
        <taxon>Muscoidea</taxon>
        <taxon>Muscidae</taxon>
        <taxon>Musca</taxon>
    </lineage>
</organism>
<dbReference type="PANTHER" id="PTHR12352:SF30">
    <property type="entry name" value="FI05255P"/>
    <property type="match status" value="1"/>
</dbReference>
<keyword evidence="5" id="KW-0106">Calcium</keyword>
<dbReference type="SMART" id="SM00211">
    <property type="entry name" value="TY"/>
    <property type="match status" value="2"/>
</dbReference>
<dbReference type="SUPFAM" id="SSF57610">
    <property type="entry name" value="Thyroglobulin type-1 domain"/>
    <property type="match status" value="2"/>
</dbReference>
<dbReference type="Pfam" id="PF07648">
    <property type="entry name" value="Kazal_2"/>
    <property type="match status" value="1"/>
</dbReference>
<feature type="region of interest" description="Disordered" evidence="9">
    <location>
        <begin position="636"/>
        <end position="671"/>
    </location>
</feature>
<dbReference type="GO" id="GO:0050840">
    <property type="term" value="F:extracellular matrix binding"/>
    <property type="evidence" value="ECO:0007669"/>
    <property type="project" value="TreeGrafter"/>
</dbReference>
<sequence length="671" mass="76681">MILRSVFLFAICMRFVYGGNVKRPELTISECAAKLGECDESKGRPVCGTDDQTYPTRCHLLRVQCSGHQVSLKYRGPCKACAEAREYALRHRNKYPPKFIPRCKSDGTYAPIQCLMDKGCWCSDSMGTPINDTTVRTGKPKCREFSKANVRRSPSRNNGGNRKRPCTQEDRATFNSHLIRVFQSEYIRSKSTQYQREMASGSRSKASSLDTFNPPSETEVMDWKFSNLDVNRNQMLDKNEYRELKKLVKRAVKPKRCGRAFGKFCDVDSDERLSRLEWNSCLSKDGSNRHLLIMGQKHNNTTTTKNNTKHRKNNIIHSNTANTNNNNSNQQQHHHQQQQQFTSTSSQQQQPHHHLNNNIPHHHNNNNNHQNRLRPDSYEDNESNAAADNDEDSSSQHLDYEDGDDYEETDDDGSSTKFPSIYILKPPTEISTKESDIESDCLADQAAALEEKKLGNTFYYVPDCTIDGRYQRIQCYNSTPYCWCVNEDTGKTIPGTWVKHRRPQCDSLYTVTRAMKGCPEERKVVFLKDLKEFLKTKIITGSYAGVNTTNFSSEDERIATLSFVILDKNKNSAWEKKEWKTFRELVNNVNNLRKCGRKMPRYCDVNGDKKITLNEWIGCLQATRLDITATNVGAQNDAKQQNTSTSDTNSSSSSKTPKLSGSNPLEQYLKD</sequence>
<dbReference type="Gene3D" id="3.30.60.30">
    <property type="match status" value="1"/>
</dbReference>
<dbReference type="InterPro" id="IPR036857">
    <property type="entry name" value="Thyroglobulin_1_sf"/>
</dbReference>
<dbReference type="Proteomes" id="UP001652621">
    <property type="component" value="Unplaced"/>
</dbReference>
<dbReference type="PROSITE" id="PS51162">
    <property type="entry name" value="THYROGLOBULIN_1_2"/>
    <property type="match status" value="2"/>
</dbReference>
<keyword evidence="2" id="KW-0964">Secreted</keyword>
<dbReference type="RefSeq" id="XP_011292649.1">
    <property type="nucleotide sequence ID" value="XM_011294347.2"/>
</dbReference>